<accession>A0ABU6AW81</accession>
<keyword evidence="5" id="KW-1185">Reference proteome</keyword>
<reference evidence="4 5" key="1">
    <citation type="submission" date="2023-12" db="EMBL/GenBank/DDBJ databases">
        <title>novel species in genus Nocarida.</title>
        <authorList>
            <person name="Li Z."/>
        </authorList>
    </citation>
    <scope>NUCLEOTIDE SEQUENCE [LARGE SCALE GENOMIC DNA]</scope>
    <source>
        <strain evidence="4 5">CDC186</strain>
    </source>
</reference>
<dbReference type="InterPro" id="IPR058489">
    <property type="entry name" value="DUF8176"/>
</dbReference>
<feature type="compositionally biased region" description="Low complexity" evidence="1">
    <location>
        <begin position="100"/>
        <end position="113"/>
    </location>
</feature>
<protein>
    <recommendedName>
        <fullName evidence="3">DUF8176 domain-containing protein</fullName>
    </recommendedName>
</protein>
<keyword evidence="2" id="KW-1133">Transmembrane helix</keyword>
<proteinExistence type="predicted"/>
<feature type="region of interest" description="Disordered" evidence="1">
    <location>
        <begin position="1"/>
        <end position="148"/>
    </location>
</feature>
<evidence type="ECO:0000256" key="2">
    <source>
        <dbReference type="SAM" id="Phobius"/>
    </source>
</evidence>
<feature type="compositionally biased region" description="Polar residues" evidence="1">
    <location>
        <begin position="208"/>
        <end position="225"/>
    </location>
</feature>
<name>A0ABU6AW81_9NOCA</name>
<evidence type="ECO:0000259" key="3">
    <source>
        <dbReference type="Pfam" id="PF26527"/>
    </source>
</evidence>
<evidence type="ECO:0000313" key="4">
    <source>
        <dbReference type="EMBL" id="MEB3511552.1"/>
    </source>
</evidence>
<dbReference type="EMBL" id="JAYKYQ010000006">
    <property type="protein sequence ID" value="MEB3511552.1"/>
    <property type="molecule type" value="Genomic_DNA"/>
</dbReference>
<dbReference type="RefSeq" id="WP_323124759.1">
    <property type="nucleotide sequence ID" value="NZ_JAYESH010000029.1"/>
</dbReference>
<evidence type="ECO:0000256" key="1">
    <source>
        <dbReference type="SAM" id="MobiDB-lite"/>
    </source>
</evidence>
<gene>
    <name evidence="4" type="ORF">U3653_16110</name>
</gene>
<feature type="compositionally biased region" description="Polar residues" evidence="1">
    <location>
        <begin position="115"/>
        <end position="131"/>
    </location>
</feature>
<feature type="transmembrane region" description="Helical" evidence="2">
    <location>
        <begin position="178"/>
        <end position="199"/>
    </location>
</feature>
<feature type="region of interest" description="Disordered" evidence="1">
    <location>
        <begin position="203"/>
        <end position="237"/>
    </location>
</feature>
<keyword evidence="2" id="KW-0812">Transmembrane</keyword>
<evidence type="ECO:0000313" key="5">
    <source>
        <dbReference type="Proteomes" id="UP001348098"/>
    </source>
</evidence>
<sequence>MTSEGDARENESDQSGSAFGPSLGEFGPPVSEFGPPVSEFGPPVAEFGPPTGADTGPRWQVPQQPTDHPELTWRPAGEPETTPALPSQFRAPDSTVYTGPPSAAPEQPSAAAERSQPTSGEPQESWWNQPTAEGGVPKPPAPSESGLSWAEDPIAMRLALRVPTTPAPARRKGPSPRWIVLGAVAAVAVLIALTVTIIVSSGSDEDQNGTAASAGPSTVSVNCPTRTEGKVTFGNGPGDTSSGIRAILGFEHAYYSERSATRAHTFVAPGANVEPPADLQKTIDQHIPQGTGYCLRIAEITPDRFNVEITEHRPDGTEAQYFPVITTVNLDGRTLIYLID</sequence>
<organism evidence="4 5">
    <name type="scientific">Nocardia implantans</name>
    <dbReference type="NCBI Taxonomy" id="3108168"/>
    <lineage>
        <taxon>Bacteria</taxon>
        <taxon>Bacillati</taxon>
        <taxon>Actinomycetota</taxon>
        <taxon>Actinomycetes</taxon>
        <taxon>Mycobacteriales</taxon>
        <taxon>Nocardiaceae</taxon>
        <taxon>Nocardia</taxon>
    </lineage>
</organism>
<feature type="compositionally biased region" description="Basic and acidic residues" evidence="1">
    <location>
        <begin position="1"/>
        <end position="11"/>
    </location>
</feature>
<feature type="domain" description="DUF8176" evidence="3">
    <location>
        <begin position="222"/>
        <end position="339"/>
    </location>
</feature>
<comment type="caution">
    <text evidence="4">The sequence shown here is derived from an EMBL/GenBank/DDBJ whole genome shotgun (WGS) entry which is preliminary data.</text>
</comment>
<keyword evidence="2" id="KW-0472">Membrane</keyword>
<dbReference type="Proteomes" id="UP001348098">
    <property type="component" value="Unassembled WGS sequence"/>
</dbReference>
<dbReference type="Pfam" id="PF26527">
    <property type="entry name" value="DUF8176"/>
    <property type="match status" value="1"/>
</dbReference>